<dbReference type="SMR" id="A0A0H3M7Q3"/>
<reference evidence="2 3" key="1">
    <citation type="journal article" date="2007" name="Proc. Natl. Acad. Sci. U.S.A.">
        <title>Genome plasticity of BCG and impact on vaccine efficacy.</title>
        <authorList>
            <person name="Brosch R."/>
            <person name="Gordon S.V."/>
            <person name="Garnier T."/>
            <person name="Eiglmeier K."/>
            <person name="Frigui W."/>
            <person name="Valenti P."/>
            <person name="Dos Santos S."/>
            <person name="Duthoy S."/>
            <person name="Lacroix C."/>
            <person name="Garcia-Pelayo C."/>
            <person name="Inwald J.K."/>
            <person name="Golby P."/>
            <person name="Garcia J.N."/>
            <person name="Hewinson R.G."/>
            <person name="Behr M.A."/>
            <person name="Quail M.A."/>
            <person name="Churcher C."/>
            <person name="Barrell B.G."/>
            <person name="Parkhill J."/>
            <person name="Cole S.T."/>
        </authorList>
    </citation>
    <scope>NUCLEOTIDE SEQUENCE [LARGE SCALE GENOMIC DNA]</scope>
    <source>
        <strain evidence="3">BCG / Pasteur 1173P2</strain>
    </source>
</reference>
<evidence type="ECO:0000313" key="2">
    <source>
        <dbReference type="EMBL" id="CAL72896.1"/>
    </source>
</evidence>
<accession>A0A0H3M7Q3</accession>
<dbReference type="GO" id="GO:0000150">
    <property type="term" value="F:DNA strand exchange activity"/>
    <property type="evidence" value="ECO:0007669"/>
    <property type="project" value="InterPro"/>
</dbReference>
<dbReference type="InterPro" id="IPR006119">
    <property type="entry name" value="Resolv_N"/>
</dbReference>
<dbReference type="Pfam" id="PF00239">
    <property type="entry name" value="Resolvase"/>
    <property type="match status" value="1"/>
</dbReference>
<gene>
    <name evidence="2" type="ordered locus">BCG_2907c</name>
</gene>
<evidence type="ECO:0000259" key="1">
    <source>
        <dbReference type="PROSITE" id="PS51736"/>
    </source>
</evidence>
<dbReference type="Proteomes" id="UP000001472">
    <property type="component" value="Chromosome"/>
</dbReference>
<dbReference type="InterPro" id="IPR048046">
    <property type="entry name" value="Transpos_IS607"/>
</dbReference>
<dbReference type="AlphaFoldDB" id="A0A0H3M7Q3"/>
<dbReference type="PANTHER" id="PTHR36172:SF1">
    <property type="entry name" value="RESOLVASE-RELATED"/>
    <property type="match status" value="1"/>
</dbReference>
<feature type="domain" description="Resolvase/invertase-type recombinase catalytic" evidence="1">
    <location>
        <begin position="151"/>
        <end position="290"/>
    </location>
</feature>
<evidence type="ECO:0000313" key="3">
    <source>
        <dbReference type="Proteomes" id="UP000001472"/>
    </source>
</evidence>
<dbReference type="FunFam" id="3.40.50.1390:FF:000002">
    <property type="entry name" value="ORF1 in transposon ISC1904"/>
    <property type="match status" value="1"/>
</dbReference>
<dbReference type="EMBL" id="AM408590">
    <property type="protein sequence ID" value="CAL72896.1"/>
    <property type="molecule type" value="Genomic_DNA"/>
</dbReference>
<dbReference type="InterPro" id="IPR036162">
    <property type="entry name" value="Resolvase-like_N_sf"/>
</dbReference>
<dbReference type="GO" id="GO:0003677">
    <property type="term" value="F:DNA binding"/>
    <property type="evidence" value="ECO:0007669"/>
    <property type="project" value="InterPro"/>
</dbReference>
<dbReference type="SUPFAM" id="SSF53041">
    <property type="entry name" value="Resolvase-like"/>
    <property type="match status" value="1"/>
</dbReference>
<dbReference type="SMART" id="SM00857">
    <property type="entry name" value="Resolvase"/>
    <property type="match status" value="1"/>
</dbReference>
<organism evidence="2 3">
    <name type="scientific">Mycobacterium bovis (strain BCG / Pasteur 1173P2)</name>
    <dbReference type="NCBI Taxonomy" id="410289"/>
    <lineage>
        <taxon>Bacteria</taxon>
        <taxon>Bacillati</taxon>
        <taxon>Actinomycetota</taxon>
        <taxon>Actinomycetes</taxon>
        <taxon>Mycobacteriales</taxon>
        <taxon>Mycobacteriaceae</taxon>
        <taxon>Mycobacterium</taxon>
        <taxon>Mycobacterium tuberculosis complex</taxon>
    </lineage>
</organism>
<dbReference type="InterPro" id="IPR051491">
    <property type="entry name" value="Recombinase/Transposase-rel"/>
</dbReference>
<dbReference type="Gene3D" id="3.40.50.1390">
    <property type="entry name" value="Resolvase, N-terminal catalytic domain"/>
    <property type="match status" value="1"/>
</dbReference>
<name>A0A0H3M7Q3_MYCBP</name>
<proteinExistence type="predicted"/>
<dbReference type="PROSITE" id="PS51736">
    <property type="entry name" value="RECOMBINASES_3"/>
    <property type="match status" value="1"/>
</dbReference>
<dbReference type="KEGG" id="mbb:BCG_2907c"/>
<sequence>MSRILTHVPGRTVNRSYALPALVGSAAGRLSGNHSHGREAYIALPQWACSRQPSTPPLQTPGRINALWSLRPVLPMPGRGCQLLRLGGRWLSVVCCRNGSMNLVVWAEGNGVARVIAYRWLRVGRLPVPARRVGRVILVDEPAGQPGRWGRTAVCARLSSADQKVDLDRQVVGVTAWATAEQIPVGKVVTEVGSALYGRRRTFLTLLGDPTVRRIVMKRRDRLGRFGFECVQAVLAADGRELVVVDSADVDDDVVGDITEILTSICARLYGKRAAGNRAARAVAAAARAGGHEAR</sequence>
<dbReference type="PANTHER" id="PTHR36172">
    <property type="match status" value="1"/>
</dbReference>
<dbReference type="NCBIfam" id="NF033518">
    <property type="entry name" value="transpos_IS607"/>
    <property type="match status" value="1"/>
</dbReference>
<protein>
    <submittedName>
        <fullName evidence="2">Probable resolvase</fullName>
    </submittedName>
</protein>
<dbReference type="HOGENOM" id="CLU_082093_1_0_11"/>